<evidence type="ECO:0000313" key="7">
    <source>
        <dbReference type="Proteomes" id="UP000052020"/>
    </source>
</evidence>
<dbReference type="Pfam" id="PF00027">
    <property type="entry name" value="cNMP_binding"/>
    <property type="match status" value="1"/>
</dbReference>
<dbReference type="GO" id="GO:0005829">
    <property type="term" value="C:cytosol"/>
    <property type="evidence" value="ECO:0007669"/>
    <property type="project" value="TreeGrafter"/>
</dbReference>
<reference evidence="6 7" key="1">
    <citation type="journal article" date="2015" name="Microbiome">
        <title>Genomic resolution of linkages in carbon, nitrogen, and sulfur cycling among widespread estuary sediment bacteria.</title>
        <authorList>
            <person name="Baker B.J."/>
            <person name="Lazar C.S."/>
            <person name="Teske A.P."/>
            <person name="Dick G.J."/>
        </authorList>
    </citation>
    <scope>NUCLEOTIDE SEQUENCE [LARGE SCALE GENOMIC DNA]</scope>
    <source>
        <strain evidence="6">DG_56</strain>
    </source>
</reference>
<evidence type="ECO:0000256" key="3">
    <source>
        <dbReference type="ARBA" id="ARBA00023163"/>
    </source>
</evidence>
<dbReference type="SUPFAM" id="SSF46785">
    <property type="entry name" value="Winged helix' DNA-binding domain"/>
    <property type="match status" value="1"/>
</dbReference>
<dbReference type="InterPro" id="IPR014710">
    <property type="entry name" value="RmlC-like_jellyroll"/>
</dbReference>
<dbReference type="InterPro" id="IPR050397">
    <property type="entry name" value="Env_Response_Regulators"/>
</dbReference>
<evidence type="ECO:0000259" key="4">
    <source>
        <dbReference type="Pfam" id="PF00027"/>
    </source>
</evidence>
<evidence type="ECO:0008006" key="8">
    <source>
        <dbReference type="Google" id="ProtNLM"/>
    </source>
</evidence>
<proteinExistence type="predicted"/>
<keyword evidence="1" id="KW-0805">Transcription regulation</keyword>
<protein>
    <recommendedName>
        <fullName evidence="8">HTH crp-type domain-containing protein</fullName>
    </recommendedName>
</protein>
<name>A0A0S7XMK9_9BACT</name>
<sequence length="226" mass="25663">MRLLNAQEVLRKSSLLDRLPANAAARLRDAAQVREYRRREVIYREGDLISGPAWVHWGLIRAYQASVNGREFTVLVAWPGEVSTPSLSGRPDWPTTTVAITPVVRATVPQAVLEEVCQRDPRVSIALVRILAAEAHERYRWCAWLMSVPLRERLPRILGRMAYELGTPADRGMLLDFPVVQDDLATIARVTRDEIGRTMREMLNEGIIERLPGRRLLIPDPSRLDV</sequence>
<dbReference type="GO" id="GO:0003677">
    <property type="term" value="F:DNA binding"/>
    <property type="evidence" value="ECO:0007669"/>
    <property type="project" value="UniProtKB-KW"/>
</dbReference>
<dbReference type="PANTHER" id="PTHR24567">
    <property type="entry name" value="CRP FAMILY TRANSCRIPTIONAL REGULATORY PROTEIN"/>
    <property type="match status" value="1"/>
</dbReference>
<dbReference type="Pfam" id="PF13545">
    <property type="entry name" value="HTH_Crp_2"/>
    <property type="match status" value="1"/>
</dbReference>
<evidence type="ECO:0000256" key="1">
    <source>
        <dbReference type="ARBA" id="ARBA00023015"/>
    </source>
</evidence>
<evidence type="ECO:0000256" key="2">
    <source>
        <dbReference type="ARBA" id="ARBA00023125"/>
    </source>
</evidence>
<keyword evidence="2" id="KW-0238">DNA-binding</keyword>
<dbReference type="InterPro" id="IPR000595">
    <property type="entry name" value="cNMP-bd_dom"/>
</dbReference>
<organism evidence="6 7">
    <name type="scientific">candidate division KD3-62 bacterium DG_56</name>
    <dbReference type="NCBI Taxonomy" id="1704032"/>
    <lineage>
        <taxon>Bacteria</taxon>
        <taxon>candidate division KD3-62</taxon>
    </lineage>
</organism>
<feature type="domain" description="HTH crp-type" evidence="5">
    <location>
        <begin position="152"/>
        <end position="224"/>
    </location>
</feature>
<keyword evidence="3" id="KW-0804">Transcription</keyword>
<dbReference type="InterPro" id="IPR012318">
    <property type="entry name" value="HTH_CRP"/>
</dbReference>
<dbReference type="PANTHER" id="PTHR24567:SF74">
    <property type="entry name" value="HTH-TYPE TRANSCRIPTIONAL REGULATOR ARCR"/>
    <property type="match status" value="1"/>
</dbReference>
<dbReference type="Gene3D" id="2.60.120.10">
    <property type="entry name" value="Jelly Rolls"/>
    <property type="match status" value="1"/>
</dbReference>
<dbReference type="Proteomes" id="UP000052020">
    <property type="component" value="Unassembled WGS sequence"/>
</dbReference>
<dbReference type="InterPro" id="IPR018490">
    <property type="entry name" value="cNMP-bd_dom_sf"/>
</dbReference>
<evidence type="ECO:0000313" key="6">
    <source>
        <dbReference type="EMBL" id="KPJ63730.1"/>
    </source>
</evidence>
<gene>
    <name evidence="6" type="ORF">AMK68_03260</name>
</gene>
<dbReference type="AlphaFoldDB" id="A0A0S7XMK9"/>
<evidence type="ECO:0000259" key="5">
    <source>
        <dbReference type="Pfam" id="PF13545"/>
    </source>
</evidence>
<comment type="caution">
    <text evidence="6">The sequence shown here is derived from an EMBL/GenBank/DDBJ whole genome shotgun (WGS) entry which is preliminary data.</text>
</comment>
<dbReference type="SUPFAM" id="SSF51206">
    <property type="entry name" value="cAMP-binding domain-like"/>
    <property type="match status" value="1"/>
</dbReference>
<dbReference type="GO" id="GO:0003700">
    <property type="term" value="F:DNA-binding transcription factor activity"/>
    <property type="evidence" value="ECO:0007669"/>
    <property type="project" value="TreeGrafter"/>
</dbReference>
<dbReference type="InterPro" id="IPR036390">
    <property type="entry name" value="WH_DNA-bd_sf"/>
</dbReference>
<dbReference type="EMBL" id="LIZY01000066">
    <property type="protein sequence ID" value="KPJ63730.1"/>
    <property type="molecule type" value="Genomic_DNA"/>
</dbReference>
<dbReference type="CDD" id="cd00038">
    <property type="entry name" value="CAP_ED"/>
    <property type="match status" value="1"/>
</dbReference>
<accession>A0A0S7XMK9</accession>
<feature type="domain" description="Cyclic nucleotide-binding" evidence="4">
    <location>
        <begin position="34"/>
        <end position="120"/>
    </location>
</feature>